<reference evidence="2" key="2">
    <citation type="submission" date="2023-06" db="EMBL/GenBank/DDBJ databases">
        <authorList>
            <person name="Ma L."/>
            <person name="Liu K.-W."/>
            <person name="Li Z."/>
            <person name="Hsiao Y.-Y."/>
            <person name="Qi Y."/>
            <person name="Fu T."/>
            <person name="Tang G."/>
            <person name="Zhang D."/>
            <person name="Sun W.-H."/>
            <person name="Liu D.-K."/>
            <person name="Li Y."/>
            <person name="Chen G.-Z."/>
            <person name="Liu X.-D."/>
            <person name="Liao X.-Y."/>
            <person name="Jiang Y.-T."/>
            <person name="Yu X."/>
            <person name="Hao Y."/>
            <person name="Huang J."/>
            <person name="Zhao X.-W."/>
            <person name="Ke S."/>
            <person name="Chen Y.-Y."/>
            <person name="Wu W.-L."/>
            <person name="Hsu J.-L."/>
            <person name="Lin Y.-F."/>
            <person name="Huang M.-D."/>
            <person name="Li C.-Y."/>
            <person name="Huang L."/>
            <person name="Wang Z.-W."/>
            <person name="Zhao X."/>
            <person name="Zhong W.-Y."/>
            <person name="Peng D.-H."/>
            <person name="Ahmad S."/>
            <person name="Lan S."/>
            <person name="Zhang J.-S."/>
            <person name="Tsai W.-C."/>
            <person name="Van De Peer Y."/>
            <person name="Liu Z.-J."/>
        </authorList>
    </citation>
    <scope>NUCLEOTIDE SEQUENCE</scope>
    <source>
        <strain evidence="2">CP</strain>
        <tissue evidence="2">Leaves</tissue>
    </source>
</reference>
<comment type="caution">
    <text evidence="2">The sequence shown here is derived from an EMBL/GenBank/DDBJ whole genome shotgun (WGS) entry which is preliminary data.</text>
</comment>
<dbReference type="Proteomes" id="UP001180020">
    <property type="component" value="Unassembled WGS sequence"/>
</dbReference>
<dbReference type="EMBL" id="JAUJYO010000002">
    <property type="protein sequence ID" value="KAK1323409.1"/>
    <property type="molecule type" value="Genomic_DNA"/>
</dbReference>
<proteinExistence type="predicted"/>
<reference evidence="2" key="1">
    <citation type="journal article" date="2023" name="Nat. Commun.">
        <title>Diploid and tetraploid genomes of Acorus and the evolution of monocots.</title>
        <authorList>
            <person name="Ma L."/>
            <person name="Liu K.W."/>
            <person name="Li Z."/>
            <person name="Hsiao Y.Y."/>
            <person name="Qi Y."/>
            <person name="Fu T."/>
            <person name="Tang G.D."/>
            <person name="Zhang D."/>
            <person name="Sun W.H."/>
            <person name="Liu D.K."/>
            <person name="Li Y."/>
            <person name="Chen G.Z."/>
            <person name="Liu X.D."/>
            <person name="Liao X.Y."/>
            <person name="Jiang Y.T."/>
            <person name="Yu X."/>
            <person name="Hao Y."/>
            <person name="Huang J."/>
            <person name="Zhao X.W."/>
            <person name="Ke S."/>
            <person name="Chen Y.Y."/>
            <person name="Wu W.L."/>
            <person name="Hsu J.L."/>
            <person name="Lin Y.F."/>
            <person name="Huang M.D."/>
            <person name="Li C.Y."/>
            <person name="Huang L."/>
            <person name="Wang Z.W."/>
            <person name="Zhao X."/>
            <person name="Zhong W.Y."/>
            <person name="Peng D.H."/>
            <person name="Ahmad S."/>
            <person name="Lan S."/>
            <person name="Zhang J.S."/>
            <person name="Tsai W.C."/>
            <person name="Van de Peer Y."/>
            <person name="Liu Z.J."/>
        </authorList>
    </citation>
    <scope>NUCLEOTIDE SEQUENCE</scope>
    <source>
        <strain evidence="2">CP</strain>
    </source>
</reference>
<feature type="region of interest" description="Disordered" evidence="1">
    <location>
        <begin position="1"/>
        <end position="21"/>
    </location>
</feature>
<evidence type="ECO:0000256" key="1">
    <source>
        <dbReference type="SAM" id="MobiDB-lite"/>
    </source>
</evidence>
<evidence type="ECO:0000313" key="3">
    <source>
        <dbReference type="Proteomes" id="UP001180020"/>
    </source>
</evidence>
<keyword evidence="3" id="KW-1185">Reference proteome</keyword>
<sequence>MREQQRNESDDGEDRENPPIVDRAAVVHSEVVEVGADACEGVAEGVGKGEGVDVDELLSWAAGGEVIAEPMRALMRERKLREEEEGGGGGRGD</sequence>
<evidence type="ECO:0000313" key="2">
    <source>
        <dbReference type="EMBL" id="KAK1323409.1"/>
    </source>
</evidence>
<name>A0AAV9FE74_ACOCL</name>
<gene>
    <name evidence="2" type="ORF">QJS10_CPA02g00647</name>
</gene>
<organism evidence="2 3">
    <name type="scientific">Acorus calamus</name>
    <name type="common">Sweet flag</name>
    <dbReference type="NCBI Taxonomy" id="4465"/>
    <lineage>
        <taxon>Eukaryota</taxon>
        <taxon>Viridiplantae</taxon>
        <taxon>Streptophyta</taxon>
        <taxon>Embryophyta</taxon>
        <taxon>Tracheophyta</taxon>
        <taxon>Spermatophyta</taxon>
        <taxon>Magnoliopsida</taxon>
        <taxon>Liliopsida</taxon>
        <taxon>Acoraceae</taxon>
        <taxon>Acorus</taxon>
    </lineage>
</organism>
<accession>A0AAV9FE74</accession>
<dbReference type="AlphaFoldDB" id="A0AAV9FE74"/>
<protein>
    <submittedName>
        <fullName evidence="2">Uncharacterized protein</fullName>
    </submittedName>
</protein>